<comment type="caution">
    <text evidence="3">The sequence shown here is derived from an EMBL/GenBank/DDBJ whole genome shotgun (WGS) entry which is preliminary data.</text>
</comment>
<dbReference type="Pfam" id="PF09697">
    <property type="entry name" value="Porph_ging"/>
    <property type="match status" value="1"/>
</dbReference>
<dbReference type="InterPro" id="IPR005901">
    <property type="entry name" value="GLPGLI"/>
</dbReference>
<dbReference type="Proteomes" id="UP000315145">
    <property type="component" value="Unassembled WGS sequence"/>
</dbReference>
<gene>
    <name evidence="3" type="ORF">F2B50_08765</name>
    <name evidence="4" type="ORF">FPF71_08765</name>
</gene>
<reference evidence="4 5" key="2">
    <citation type="submission" date="2019-07" db="EMBL/GenBank/DDBJ databases">
        <title>Algibacter marinivivus sp. nov., isolated from the surface of a marine red alga.</title>
        <authorList>
            <person name="Zhong X."/>
            <person name="Xu W."/>
            <person name="Zhang Y."/>
            <person name="Zhang Q."/>
            <person name="Du Z."/>
        </authorList>
    </citation>
    <scope>NUCLEOTIDE SEQUENCE [LARGE SCALE GENOMIC DNA]</scope>
    <source>
        <strain evidence="4 5">RU-4-M-4</strain>
    </source>
</reference>
<sequence>MKNNNTTIFALILVLLVSVSLHAQQDFQGKAYYFSKTTMDLSRFNRGGEQMTEQRKKELETRFKSMLEKTYVLTFNKEESIFVEDEKLSSPVNSGRGFGGFASSFAPGPQYKNVKEKLYLQDQEFFGKQFLIKEEMEPLEWVMGKETKQIGQYLCFKATAKKVSNEVGFGPPRRTSDDDKDDKDDKEGDDAKKDEPKIVEVTAWYTPQIPVSQGPADYWGLPGLILEVTAGDTVMLCSKIVINPEEKTEIKAPKKGSVVTQAEYKEIVTKKMEEFRANRGRGNGRPGGGRGR</sequence>
<dbReference type="EMBL" id="VWRS01000005">
    <property type="protein sequence ID" value="KAA5824764.1"/>
    <property type="molecule type" value="Genomic_DNA"/>
</dbReference>
<reference evidence="3 6" key="1">
    <citation type="journal article" date="2015" name="Int. J. Syst. Evol. Microbiol.">
        <title>Algibacter amylolyticus sp. nov., isolated from intertidal sediment.</title>
        <authorList>
            <person name="Zhang D.C."/>
            <person name="Wu J."/>
            <person name="Neuner K."/>
            <person name="Yao J."/>
            <person name="Margesin R."/>
        </authorList>
    </citation>
    <scope>NUCLEOTIDE SEQUENCE [LARGE SCALE GENOMIC DNA]</scope>
    <source>
        <strain evidence="3 6">RU-4-M-4</strain>
    </source>
</reference>
<feature type="compositionally biased region" description="Basic and acidic residues" evidence="1">
    <location>
        <begin position="183"/>
        <end position="197"/>
    </location>
</feature>
<accession>A0A5M7BB79</accession>
<dbReference type="Proteomes" id="UP000322315">
    <property type="component" value="Unassembled WGS sequence"/>
</dbReference>
<dbReference type="NCBIfam" id="TIGR01200">
    <property type="entry name" value="GLPGLI"/>
    <property type="match status" value="1"/>
</dbReference>
<reference evidence="3" key="3">
    <citation type="submission" date="2019-09" db="EMBL/GenBank/DDBJ databases">
        <authorList>
            <person name="Zhang D.-C."/>
        </authorList>
    </citation>
    <scope>NUCLEOTIDE SEQUENCE</scope>
    <source>
        <strain evidence="3">RU-4-M-4</strain>
    </source>
</reference>
<evidence type="ECO:0000313" key="6">
    <source>
        <dbReference type="Proteomes" id="UP000322315"/>
    </source>
</evidence>
<organism evidence="3 6">
    <name type="scientific">Algibacter amylolyticus</name>
    <dbReference type="NCBI Taxonomy" id="1608400"/>
    <lineage>
        <taxon>Bacteria</taxon>
        <taxon>Pseudomonadati</taxon>
        <taxon>Bacteroidota</taxon>
        <taxon>Flavobacteriia</taxon>
        <taxon>Flavobacteriales</taxon>
        <taxon>Flavobacteriaceae</taxon>
        <taxon>Algibacter</taxon>
    </lineage>
</organism>
<evidence type="ECO:0000256" key="1">
    <source>
        <dbReference type="SAM" id="MobiDB-lite"/>
    </source>
</evidence>
<protein>
    <submittedName>
        <fullName evidence="3">GLPGLI family protein</fullName>
    </submittedName>
</protein>
<proteinExistence type="predicted"/>
<feature type="region of interest" description="Disordered" evidence="1">
    <location>
        <begin position="166"/>
        <end position="197"/>
    </location>
</feature>
<evidence type="ECO:0000313" key="5">
    <source>
        <dbReference type="Proteomes" id="UP000315145"/>
    </source>
</evidence>
<keyword evidence="5" id="KW-1185">Reference proteome</keyword>
<feature type="signal peptide" evidence="2">
    <location>
        <begin position="1"/>
        <end position="23"/>
    </location>
</feature>
<feature type="chain" id="PRO_5024443609" evidence="2">
    <location>
        <begin position="24"/>
        <end position="292"/>
    </location>
</feature>
<evidence type="ECO:0000256" key="2">
    <source>
        <dbReference type="SAM" id="SignalP"/>
    </source>
</evidence>
<dbReference type="AlphaFoldDB" id="A0A5M7BB79"/>
<evidence type="ECO:0000313" key="3">
    <source>
        <dbReference type="EMBL" id="KAA5824764.1"/>
    </source>
</evidence>
<name>A0A5M7BB79_9FLAO</name>
<dbReference type="OrthoDB" id="1068986at2"/>
<evidence type="ECO:0000313" key="4">
    <source>
        <dbReference type="EMBL" id="TSJ75929.1"/>
    </source>
</evidence>
<dbReference type="RefSeq" id="WP_144116309.1">
    <property type="nucleotide sequence ID" value="NZ_JACHGE010000006.1"/>
</dbReference>
<keyword evidence="2" id="KW-0732">Signal</keyword>
<dbReference type="EMBL" id="VMBF01000005">
    <property type="protein sequence ID" value="TSJ75929.1"/>
    <property type="molecule type" value="Genomic_DNA"/>
</dbReference>